<proteinExistence type="predicted"/>
<evidence type="ECO:0000259" key="1">
    <source>
        <dbReference type="PROSITE" id="PS51819"/>
    </source>
</evidence>
<dbReference type="Gene3D" id="3.10.180.10">
    <property type="entry name" value="2,3-Dihydroxybiphenyl 1,2-Dioxygenase, domain 1"/>
    <property type="match status" value="1"/>
</dbReference>
<accession>A0A5Q2RFW3</accession>
<dbReference type="Proteomes" id="UP000334019">
    <property type="component" value="Chromosome"/>
</dbReference>
<keyword evidence="3" id="KW-1185">Reference proteome</keyword>
<sequence length="131" mass="14427">MAIELNHTIVGAVDAEASARWLAEMLGLDQPVHVGHFWQVRMANGVDLDFASMGDEPVVPQHYAFLISEDEFDEVHGRLLLGDHDIWADPGQRYPGDINHNDGGRGVYFLSNDGHFLEVITRPYGSGSPSA</sequence>
<protein>
    <submittedName>
        <fullName evidence="2">VOC family protein</fullName>
    </submittedName>
</protein>
<dbReference type="SUPFAM" id="SSF54593">
    <property type="entry name" value="Glyoxalase/Bleomycin resistance protein/Dihydroxybiphenyl dioxygenase"/>
    <property type="match status" value="1"/>
</dbReference>
<dbReference type="KEGG" id="atq:GH723_00400"/>
<dbReference type="PROSITE" id="PS51819">
    <property type="entry name" value="VOC"/>
    <property type="match status" value="1"/>
</dbReference>
<dbReference type="AlphaFoldDB" id="A0A5Q2RFW3"/>
<dbReference type="RefSeq" id="WP_153757798.1">
    <property type="nucleotide sequence ID" value="NZ_CP045851.1"/>
</dbReference>
<name>A0A5Q2RFW3_9ACTN</name>
<dbReference type="CDD" id="cd08351">
    <property type="entry name" value="ChaP_like"/>
    <property type="match status" value="1"/>
</dbReference>
<organism evidence="2 3">
    <name type="scientific">Actinomarinicola tropica</name>
    <dbReference type="NCBI Taxonomy" id="2789776"/>
    <lineage>
        <taxon>Bacteria</taxon>
        <taxon>Bacillati</taxon>
        <taxon>Actinomycetota</taxon>
        <taxon>Acidimicrobiia</taxon>
        <taxon>Acidimicrobiales</taxon>
        <taxon>Iamiaceae</taxon>
        <taxon>Actinomarinicola</taxon>
    </lineage>
</organism>
<dbReference type="InterPro" id="IPR037523">
    <property type="entry name" value="VOC_core"/>
</dbReference>
<evidence type="ECO:0000313" key="3">
    <source>
        <dbReference type="Proteomes" id="UP000334019"/>
    </source>
</evidence>
<gene>
    <name evidence="2" type="ORF">GH723_00400</name>
</gene>
<dbReference type="EMBL" id="CP045851">
    <property type="protein sequence ID" value="QGG93692.1"/>
    <property type="molecule type" value="Genomic_DNA"/>
</dbReference>
<evidence type="ECO:0000313" key="2">
    <source>
        <dbReference type="EMBL" id="QGG93692.1"/>
    </source>
</evidence>
<feature type="domain" description="VOC" evidence="1">
    <location>
        <begin position="4"/>
        <end position="122"/>
    </location>
</feature>
<reference evidence="2 3" key="1">
    <citation type="submission" date="2019-11" db="EMBL/GenBank/DDBJ databases">
        <authorList>
            <person name="He Y."/>
        </authorList>
    </citation>
    <scope>NUCLEOTIDE SEQUENCE [LARGE SCALE GENOMIC DNA]</scope>
    <source>
        <strain evidence="2 3">SCSIO 58843</strain>
    </source>
</reference>
<dbReference type="InterPro" id="IPR029068">
    <property type="entry name" value="Glyas_Bleomycin-R_OHBP_Dase"/>
</dbReference>